<dbReference type="Proteomes" id="UP000230790">
    <property type="component" value="Unassembled WGS sequence"/>
</dbReference>
<feature type="domain" description="SsuA/THI5-like" evidence="13">
    <location>
        <begin position="55"/>
        <end position="274"/>
    </location>
</feature>
<comment type="function">
    <text evidence="1">Responsible for the formation of the pyrimidine heterocycle in the thiamine biosynthesis pathway. Catalyzes the formation of hydroxymethylpyrimidine phosphate (HMP-P) from histidine and pyridoxal phosphate (PLP). The protein uses PLP and the active site histidine to form HMP-P, generating an inactive enzyme. The enzyme can only undergo a single turnover, which suggests it is a suicide enzyme.</text>
</comment>
<dbReference type="GO" id="GO:0046872">
    <property type="term" value="F:metal ion binding"/>
    <property type="evidence" value="ECO:0007669"/>
    <property type="project" value="UniProtKB-KW"/>
</dbReference>
<evidence type="ECO:0000313" key="14">
    <source>
        <dbReference type="EMBL" id="PJF46900.1"/>
    </source>
</evidence>
<comment type="caution">
    <text evidence="14">The sequence shown here is derived from an EMBL/GenBank/DDBJ whole genome shotgun (WGS) entry which is preliminary data.</text>
</comment>
<evidence type="ECO:0000256" key="5">
    <source>
        <dbReference type="ARBA" id="ARBA00022679"/>
    </source>
</evidence>
<evidence type="ECO:0000259" key="13">
    <source>
        <dbReference type="Pfam" id="PF09084"/>
    </source>
</evidence>
<proteinExistence type="inferred from homology"/>
<evidence type="ECO:0000256" key="8">
    <source>
        <dbReference type="ARBA" id="ARBA00022977"/>
    </source>
</evidence>
<feature type="signal peptide" evidence="12">
    <location>
        <begin position="1"/>
        <end position="22"/>
    </location>
</feature>
<evidence type="ECO:0000256" key="4">
    <source>
        <dbReference type="ARBA" id="ARBA00011738"/>
    </source>
</evidence>
<dbReference type="EMBL" id="PGTN01000083">
    <property type="protein sequence ID" value="PJF46900.1"/>
    <property type="molecule type" value="Genomic_DNA"/>
</dbReference>
<feature type="chain" id="PRO_5014967602" description="Thiamine pyrimidine synthase" evidence="12">
    <location>
        <begin position="23"/>
        <end position="375"/>
    </location>
</feature>
<dbReference type="PROSITE" id="PS51257">
    <property type="entry name" value="PROKAR_LIPOPROTEIN"/>
    <property type="match status" value="1"/>
</dbReference>
<evidence type="ECO:0000256" key="9">
    <source>
        <dbReference type="ARBA" id="ARBA00023004"/>
    </source>
</evidence>
<dbReference type="PANTHER" id="PTHR31528:SF1">
    <property type="entry name" value="4-AMINO-5-HYDROXYMETHYL-2-METHYLPYRIMIDINE PHOSPHATE SYNTHASE THI11-RELATED"/>
    <property type="match status" value="1"/>
</dbReference>
<accession>A0A2M8QAW3</accession>
<evidence type="ECO:0000256" key="11">
    <source>
        <dbReference type="ARBA" id="ARBA00048179"/>
    </source>
</evidence>
<comment type="subunit">
    <text evidence="4">Homodimer.</text>
</comment>
<keyword evidence="12" id="KW-0732">Signal</keyword>
<evidence type="ECO:0000256" key="1">
    <source>
        <dbReference type="ARBA" id="ARBA00003469"/>
    </source>
</evidence>
<protein>
    <recommendedName>
        <fullName evidence="10">Thiamine pyrimidine synthase</fullName>
    </recommendedName>
</protein>
<evidence type="ECO:0000256" key="7">
    <source>
        <dbReference type="ARBA" id="ARBA00022898"/>
    </source>
</evidence>
<dbReference type="InterPro" id="IPR027939">
    <property type="entry name" value="NMT1/THI5"/>
</dbReference>
<organism evidence="14 15">
    <name type="scientific">Candidatus Thermofonsia Clade 3 bacterium</name>
    <dbReference type="NCBI Taxonomy" id="2364212"/>
    <lineage>
        <taxon>Bacteria</taxon>
        <taxon>Bacillati</taxon>
        <taxon>Chloroflexota</taxon>
        <taxon>Candidatus Thermofontia</taxon>
        <taxon>Candidatus Thermofonsia Clade 3</taxon>
    </lineage>
</organism>
<comment type="pathway">
    <text evidence="2">Cofactor biosynthesis; thiamine diphosphate biosynthesis.</text>
</comment>
<evidence type="ECO:0000256" key="12">
    <source>
        <dbReference type="SAM" id="SignalP"/>
    </source>
</evidence>
<dbReference type="GO" id="GO:0009228">
    <property type="term" value="P:thiamine biosynthetic process"/>
    <property type="evidence" value="ECO:0007669"/>
    <property type="project" value="UniProtKB-KW"/>
</dbReference>
<evidence type="ECO:0000313" key="15">
    <source>
        <dbReference type="Proteomes" id="UP000230790"/>
    </source>
</evidence>
<sequence length="375" mass="40715">MKPTFKAFSFATLATLMLAACAAPAAPAAPAATKAPAAPAALTPVRVVLQWVPQSQFAGYYAAKDKGFYAAEGLDVTIIPGGPDIAPAQVVASDGAEFGVAWLPGRMLAAREAGADLVNIAQIFQRSGTLMVSFKEKNITKVEDFRGKNVGSWLLGNEPELFAAMRKAGLDPDKDAKIIKQNFDMSQLLNGEVDVAQAMIYNEYAQVLETKNPATGELYKPEDLNVINFNDVGTAMLQDGIMARESWLKQPGNEDIAVKFLRATFKGWMFCRDNFDECVQIVLNNGTALGESHMRWQLNEINALIWPSPKGIGQMDEALYKQTVEIAKTYGILKQDPDPNAYRTDLAQKALEGLEGDVKGEGFTKITVELKEGGN</sequence>
<name>A0A2M8QAW3_9CHLR</name>
<keyword evidence="8" id="KW-0784">Thiamine biosynthesis</keyword>
<gene>
    <name evidence="14" type="ORF">CUN48_11460</name>
</gene>
<evidence type="ECO:0000256" key="2">
    <source>
        <dbReference type="ARBA" id="ARBA00004948"/>
    </source>
</evidence>
<reference evidence="14 15" key="1">
    <citation type="submission" date="2017-11" db="EMBL/GenBank/DDBJ databases">
        <title>Evolution of Phototrophy in the Chloroflexi Phylum Driven by Horizontal Gene Transfer.</title>
        <authorList>
            <person name="Ward L.M."/>
            <person name="Hemp J."/>
            <person name="Shih P.M."/>
            <person name="Mcglynn S.E."/>
            <person name="Fischer W."/>
        </authorList>
    </citation>
    <scope>NUCLEOTIDE SEQUENCE [LARGE SCALE GENOMIC DNA]</scope>
    <source>
        <strain evidence="14">JP3_7</strain>
    </source>
</reference>
<dbReference type="InterPro" id="IPR015168">
    <property type="entry name" value="SsuA/THI5"/>
</dbReference>
<evidence type="ECO:0000256" key="6">
    <source>
        <dbReference type="ARBA" id="ARBA00022723"/>
    </source>
</evidence>
<dbReference type="SUPFAM" id="SSF53850">
    <property type="entry name" value="Periplasmic binding protein-like II"/>
    <property type="match status" value="1"/>
</dbReference>
<keyword evidence="5" id="KW-0808">Transferase</keyword>
<dbReference type="PANTHER" id="PTHR31528">
    <property type="entry name" value="4-AMINO-5-HYDROXYMETHYL-2-METHYLPYRIMIDINE PHOSPHATE SYNTHASE THI11-RELATED"/>
    <property type="match status" value="1"/>
</dbReference>
<evidence type="ECO:0000256" key="3">
    <source>
        <dbReference type="ARBA" id="ARBA00009406"/>
    </source>
</evidence>
<keyword evidence="7" id="KW-0663">Pyridoxal phosphate</keyword>
<evidence type="ECO:0000256" key="10">
    <source>
        <dbReference type="ARBA" id="ARBA00033171"/>
    </source>
</evidence>
<dbReference type="Gene3D" id="3.40.190.10">
    <property type="entry name" value="Periplasmic binding protein-like II"/>
    <property type="match status" value="2"/>
</dbReference>
<dbReference type="AlphaFoldDB" id="A0A2M8QAW3"/>
<dbReference type="Pfam" id="PF09084">
    <property type="entry name" value="NMT1"/>
    <property type="match status" value="1"/>
</dbReference>
<comment type="catalytic activity">
    <reaction evidence="11">
        <text>N(6)-(pyridoxal phosphate)-L-lysyl-[4-amino-5-hydroxymethyl-2-methylpyrimidine phosphate synthase] + L-histidyl-[4-amino-5-hydroxymethyl-2-methylpyrimidine phosphate synthase] + 2 Fe(3+) + 4 H2O = L-lysyl-[4-amino-5-hydroxymethyl-2-methylpyrimidine phosphate synthase] + (2S)-2-amino-5-hydroxy-4-oxopentanoyl-[4-amino-5-hydroxymethyl-2-methylpyrimidine phosphate synthase] + 4-amino-2-methyl-5-(phosphooxymethyl)pyrimidine + 3-oxopropanoate + 2 Fe(2+) + 2 H(+)</text>
        <dbReference type="Rhea" id="RHEA:65756"/>
        <dbReference type="Rhea" id="RHEA-COMP:16892"/>
        <dbReference type="Rhea" id="RHEA-COMP:16893"/>
        <dbReference type="Rhea" id="RHEA-COMP:16894"/>
        <dbReference type="Rhea" id="RHEA-COMP:16895"/>
        <dbReference type="ChEBI" id="CHEBI:15377"/>
        <dbReference type="ChEBI" id="CHEBI:15378"/>
        <dbReference type="ChEBI" id="CHEBI:29033"/>
        <dbReference type="ChEBI" id="CHEBI:29034"/>
        <dbReference type="ChEBI" id="CHEBI:29969"/>
        <dbReference type="ChEBI" id="CHEBI:29979"/>
        <dbReference type="ChEBI" id="CHEBI:33190"/>
        <dbReference type="ChEBI" id="CHEBI:58354"/>
        <dbReference type="ChEBI" id="CHEBI:143915"/>
        <dbReference type="ChEBI" id="CHEBI:157692"/>
    </reaction>
    <physiologicalReaction direction="left-to-right" evidence="11">
        <dbReference type="Rhea" id="RHEA:65757"/>
    </physiologicalReaction>
</comment>
<comment type="similarity">
    <text evidence="3">Belongs to the NMT1/THI5 family.</text>
</comment>
<dbReference type="GO" id="GO:0016740">
    <property type="term" value="F:transferase activity"/>
    <property type="evidence" value="ECO:0007669"/>
    <property type="project" value="UniProtKB-KW"/>
</dbReference>
<keyword evidence="9" id="KW-0408">Iron</keyword>
<keyword evidence="6" id="KW-0479">Metal-binding</keyword>